<proteinExistence type="predicted"/>
<dbReference type="EMBL" id="CP034235">
    <property type="protein sequence ID" value="QGQ98391.1"/>
    <property type="molecule type" value="Genomic_DNA"/>
</dbReference>
<dbReference type="PANTHER" id="PTHR36453:SF1">
    <property type="entry name" value="RIGHT HANDED BETA HELIX DOMAIN-CONTAINING PROTEIN"/>
    <property type="match status" value="1"/>
</dbReference>
<evidence type="ECO:0000259" key="2">
    <source>
        <dbReference type="Pfam" id="PF22585"/>
    </source>
</evidence>
<evidence type="ECO:0000259" key="1">
    <source>
        <dbReference type="Pfam" id="PF21231"/>
    </source>
</evidence>
<dbReference type="OrthoDB" id="9808066at2"/>
<dbReference type="SUPFAM" id="SSF51126">
    <property type="entry name" value="Pectin lyase-like"/>
    <property type="match status" value="1"/>
</dbReference>
<dbReference type="PANTHER" id="PTHR36453">
    <property type="entry name" value="SECRETED PROTEIN-RELATED"/>
    <property type="match status" value="1"/>
</dbReference>
<feature type="domain" description="GH141-like insertion" evidence="1">
    <location>
        <begin position="149"/>
        <end position="299"/>
    </location>
</feature>
<dbReference type="InterPro" id="IPR013320">
    <property type="entry name" value="ConA-like_dom_sf"/>
</dbReference>
<organism evidence="3 4">
    <name type="scientific">Paenibacillus psychroresistens</name>
    <dbReference type="NCBI Taxonomy" id="1778678"/>
    <lineage>
        <taxon>Bacteria</taxon>
        <taxon>Bacillati</taxon>
        <taxon>Bacillota</taxon>
        <taxon>Bacilli</taxon>
        <taxon>Bacillales</taxon>
        <taxon>Paenibacillaceae</taxon>
        <taxon>Paenibacillus</taxon>
    </lineage>
</organism>
<dbReference type="SUPFAM" id="SSF49899">
    <property type="entry name" value="Concanavalin A-like lectins/glucanases"/>
    <property type="match status" value="1"/>
</dbReference>
<reference evidence="4" key="1">
    <citation type="submission" date="2018-11" db="EMBL/GenBank/DDBJ databases">
        <title>Complete genome sequence of Paenibacillus sp. ML311-T8.</title>
        <authorList>
            <person name="Nam Y.-D."/>
            <person name="Kang J."/>
            <person name="Chung W.-H."/>
            <person name="Park Y.S."/>
        </authorList>
    </citation>
    <scope>NUCLEOTIDE SEQUENCE [LARGE SCALE GENOMIC DNA]</scope>
    <source>
        <strain evidence="4">ML311-T8</strain>
    </source>
</reference>
<dbReference type="InterPro" id="IPR011050">
    <property type="entry name" value="Pectin_lyase_fold/virulence"/>
</dbReference>
<dbReference type="Gene3D" id="2.60.120.200">
    <property type="match status" value="1"/>
</dbReference>
<gene>
    <name evidence="3" type="ORF">EHS13_27640</name>
</gene>
<evidence type="ECO:0000313" key="3">
    <source>
        <dbReference type="EMBL" id="QGQ98391.1"/>
    </source>
</evidence>
<protein>
    <submittedName>
        <fullName evidence="3">Right-handed parallel beta-helix repeat-containing protein</fullName>
    </submittedName>
</protein>
<dbReference type="AlphaFoldDB" id="A0A6B8RPT7"/>
<dbReference type="Pfam" id="PF22585">
    <property type="entry name" value="Sialidase-like_CBM"/>
    <property type="match status" value="1"/>
</dbReference>
<evidence type="ECO:0000313" key="4">
    <source>
        <dbReference type="Proteomes" id="UP000426246"/>
    </source>
</evidence>
<keyword evidence="4" id="KW-1185">Reference proteome</keyword>
<dbReference type="InterPro" id="IPR054490">
    <property type="entry name" value="BT_1020-like_b-sandwich_1"/>
</dbReference>
<feature type="domain" description="BT-1020-like structural beta-sandwich" evidence="2">
    <location>
        <begin position="826"/>
        <end position="908"/>
    </location>
</feature>
<dbReference type="RefSeq" id="WP_155703495.1">
    <property type="nucleotide sequence ID" value="NZ_CP034235.1"/>
</dbReference>
<dbReference type="InterPro" id="IPR012334">
    <property type="entry name" value="Pectin_lyas_fold"/>
</dbReference>
<dbReference type="InterPro" id="IPR048482">
    <property type="entry name" value="GH141_ins"/>
</dbReference>
<name>A0A6B8RPT7_9BACL</name>
<dbReference type="KEGG" id="ppsc:EHS13_27640"/>
<dbReference type="Pfam" id="PF21231">
    <property type="entry name" value="GH141_M"/>
    <property type="match status" value="1"/>
</dbReference>
<dbReference type="Gene3D" id="2.160.20.10">
    <property type="entry name" value="Single-stranded right-handed beta-helix, Pectin lyase-like"/>
    <property type="match status" value="2"/>
</dbReference>
<accession>A0A6B8RPT7</accession>
<dbReference type="Proteomes" id="UP000426246">
    <property type="component" value="Chromosome"/>
</dbReference>
<sequence length="937" mass="102083">MATEINLRKVLIMGLIAAVLIALFGALPARKAFAGTQASFYVEFTSGLDTNAGTLAAPFKTIEKARAAVDLINDSMTGDIYIYLRGGTHPLTSSVLFDSSDSGTNGYKVYYKQYASEVPIVSGGENLSGSWTLYDAPKNIYRRSVTAGLEFRQLYVNDLQTTRARIPNITNADTLGPYYQTVGYVPVTTPSPSPAPADRIDGKYKINKAEIAAWANPTQVEMVVQPHWYHNNLRIAAYTTDATYAYVTFQASEKALAFKKDDSFFVGNAYYFENAYELLDAEGEWYLNTVTDYLYYKPRTGENMATVSVVAPKVEVLFDLLGTSGANIHDIEFSGITFKHSNWNNPSSAGLVATQGLQPLPFDTATGYASVSPAMVRASYANHLRFINNSFKFAGANGLQFFKGVGESQIVGNTLTYIAGNAINLDGFSKKNPTAVEQTKNILVGNNTISRYGQVYTNGIGILAGFVRDTIIEHNDISYGPYMGMQVGNQAFANIEVGMSNNKIRYNEVHHVMQNHDDGGGIYTLSRQINTAIFENYIHDIVKSTWAMSFEVAAIYLDNYSEFITAEHNVFANVNKGEHFNPGGHTQNLTWINNGTSDASVISNAGVIAGYTEPGAVYEFENEYIPYTPSGASASVQNQLDGASSAQWVLLSADGVGDYIDFTLPNVAAGAYTIKLVYKQLASRGQMQTESPAGTSFGDTLDMYGSPGGYNVYTVGSKLYDTTGDKILRFKVTGKNASASSYNLSFDKIILELSVLDQNFNSMTTGLAPTDWTTAANGGTLTVEAMPTALDKSLKAYKTAASAASMTAYKNFTANLTLGTIETRSRAEQTNATSYVILTKDSSDASAFQIAFGNNGFIQYRNSSGWQNTTISYAAGTWYDFKIVFDTNTDTYNFYVNQTLYATGVSFMVNTSNIAKTGVGIYQTDLGTAYFDNIKAY</sequence>